<comment type="caution">
    <text evidence="3">The sequence shown here is derived from an EMBL/GenBank/DDBJ whole genome shotgun (WGS) entry which is preliminary data.</text>
</comment>
<evidence type="ECO:0000259" key="2">
    <source>
        <dbReference type="PROSITE" id="PS51819"/>
    </source>
</evidence>
<evidence type="ECO:0000313" key="4">
    <source>
        <dbReference type="Proteomes" id="UP000445000"/>
    </source>
</evidence>
<dbReference type="Gene3D" id="3.10.180.10">
    <property type="entry name" value="2,3-Dihydroxybiphenyl 1,2-Dioxygenase, domain 1"/>
    <property type="match status" value="1"/>
</dbReference>
<name>A0A829Y8M5_9GAMM</name>
<reference evidence="4" key="1">
    <citation type="submission" date="2020-01" db="EMBL/GenBank/DDBJ databases">
        <title>'Steroidobacter agaridevorans' sp. nov., agar-degrading bacteria isolated from rhizosphere soils.</title>
        <authorList>
            <person name="Ikenaga M."/>
            <person name="Kataoka M."/>
            <person name="Murouchi A."/>
            <person name="Katsuragi S."/>
            <person name="Sakai M."/>
        </authorList>
    </citation>
    <scope>NUCLEOTIDE SEQUENCE [LARGE SCALE GENOMIC DNA]</scope>
    <source>
        <strain evidence="4">YU21-B</strain>
    </source>
</reference>
<evidence type="ECO:0000313" key="3">
    <source>
        <dbReference type="EMBL" id="GFE79654.1"/>
    </source>
</evidence>
<sequence length="164" mass="17875">MTVSDDCGLAMVKGTSHVGISVSDLDATLGFYRDAFEMQTVAEIAFDETTENGRYEQILGIKGARGRAVLLRVGSMQVELFEFSHPAPKRADPSRPVSDNGISHFCIEVSDIEMHCARLQAAGATFHCSPLVFFGRSKATYLRDPEGNVIELYEKIAAVEADQG</sequence>
<proteinExistence type="predicted"/>
<dbReference type="InterPro" id="IPR037523">
    <property type="entry name" value="VOC_core"/>
</dbReference>
<dbReference type="GO" id="GO:0046491">
    <property type="term" value="P:L-methylmalonyl-CoA metabolic process"/>
    <property type="evidence" value="ECO:0007669"/>
    <property type="project" value="TreeGrafter"/>
</dbReference>
<dbReference type="PROSITE" id="PS51819">
    <property type="entry name" value="VOC"/>
    <property type="match status" value="1"/>
</dbReference>
<dbReference type="Pfam" id="PF00903">
    <property type="entry name" value="Glyoxalase"/>
    <property type="match status" value="1"/>
</dbReference>
<dbReference type="AlphaFoldDB" id="A0A829Y8M5"/>
<keyword evidence="1" id="KW-0479">Metal-binding</keyword>
<dbReference type="PANTHER" id="PTHR43048">
    <property type="entry name" value="METHYLMALONYL-COA EPIMERASE"/>
    <property type="match status" value="1"/>
</dbReference>
<dbReference type="GO" id="GO:0004493">
    <property type="term" value="F:methylmalonyl-CoA epimerase activity"/>
    <property type="evidence" value="ECO:0007669"/>
    <property type="project" value="TreeGrafter"/>
</dbReference>
<dbReference type="InterPro" id="IPR051785">
    <property type="entry name" value="MMCE/EMCE_epimerase"/>
</dbReference>
<protein>
    <submittedName>
        <fullName evidence="3">Glyoxalase</fullName>
    </submittedName>
</protein>
<feature type="domain" description="VOC" evidence="2">
    <location>
        <begin position="14"/>
        <end position="155"/>
    </location>
</feature>
<keyword evidence="4" id="KW-1185">Reference proteome</keyword>
<dbReference type="GO" id="GO:0046872">
    <property type="term" value="F:metal ion binding"/>
    <property type="evidence" value="ECO:0007669"/>
    <property type="project" value="UniProtKB-KW"/>
</dbReference>
<evidence type="ECO:0000256" key="1">
    <source>
        <dbReference type="ARBA" id="ARBA00022723"/>
    </source>
</evidence>
<dbReference type="EMBL" id="BLJN01000002">
    <property type="protein sequence ID" value="GFE79654.1"/>
    <property type="molecule type" value="Genomic_DNA"/>
</dbReference>
<dbReference type="InterPro" id="IPR029068">
    <property type="entry name" value="Glyas_Bleomycin-R_OHBP_Dase"/>
</dbReference>
<dbReference type="RefSeq" id="WP_161811426.1">
    <property type="nucleotide sequence ID" value="NZ_BLJN01000002.1"/>
</dbReference>
<accession>A0A829Y8M5</accession>
<dbReference type="InterPro" id="IPR004360">
    <property type="entry name" value="Glyas_Fos-R_dOase_dom"/>
</dbReference>
<dbReference type="SUPFAM" id="SSF54593">
    <property type="entry name" value="Glyoxalase/Bleomycin resistance protein/Dihydroxybiphenyl dioxygenase"/>
    <property type="match status" value="1"/>
</dbReference>
<dbReference type="Proteomes" id="UP000445000">
    <property type="component" value="Unassembled WGS sequence"/>
</dbReference>
<dbReference type="PANTHER" id="PTHR43048:SF6">
    <property type="entry name" value="BLR8189 PROTEIN"/>
    <property type="match status" value="1"/>
</dbReference>
<organism evidence="3 4">
    <name type="scientific">Steroidobacter agaridevorans</name>
    <dbReference type="NCBI Taxonomy" id="2695856"/>
    <lineage>
        <taxon>Bacteria</taxon>
        <taxon>Pseudomonadati</taxon>
        <taxon>Pseudomonadota</taxon>
        <taxon>Gammaproteobacteria</taxon>
        <taxon>Steroidobacterales</taxon>
        <taxon>Steroidobacteraceae</taxon>
        <taxon>Steroidobacter</taxon>
    </lineage>
</organism>
<gene>
    <name evidence="3" type="ORF">GCM10011487_16540</name>
</gene>